<dbReference type="OrthoDB" id="5552536at2759"/>
<reference evidence="2" key="1">
    <citation type="submission" date="2022-07" db="EMBL/GenBank/DDBJ databases">
        <title>Phylogenomic reconstructions and comparative analyses of Kickxellomycotina fungi.</title>
        <authorList>
            <person name="Reynolds N.K."/>
            <person name="Stajich J.E."/>
            <person name="Barry K."/>
            <person name="Grigoriev I.V."/>
            <person name="Crous P."/>
            <person name="Smith M.E."/>
        </authorList>
    </citation>
    <scope>NUCLEOTIDE SEQUENCE</scope>
    <source>
        <strain evidence="2">CBS 109367</strain>
    </source>
</reference>
<organism evidence="2 3">
    <name type="scientific">Coemansia spiralis</name>
    <dbReference type="NCBI Taxonomy" id="417178"/>
    <lineage>
        <taxon>Eukaryota</taxon>
        <taxon>Fungi</taxon>
        <taxon>Fungi incertae sedis</taxon>
        <taxon>Zoopagomycota</taxon>
        <taxon>Kickxellomycotina</taxon>
        <taxon>Kickxellomycetes</taxon>
        <taxon>Kickxellales</taxon>
        <taxon>Kickxellaceae</taxon>
        <taxon>Coemansia</taxon>
    </lineage>
</organism>
<evidence type="ECO:0000313" key="3">
    <source>
        <dbReference type="Proteomes" id="UP001151516"/>
    </source>
</evidence>
<name>A0A9W8GE03_9FUNG</name>
<proteinExistence type="predicted"/>
<dbReference type="EMBL" id="JANBTX010000462">
    <property type="protein sequence ID" value="KAJ2682198.1"/>
    <property type="molecule type" value="Genomic_DNA"/>
</dbReference>
<feature type="region of interest" description="Disordered" evidence="1">
    <location>
        <begin position="97"/>
        <end position="120"/>
    </location>
</feature>
<feature type="region of interest" description="Disordered" evidence="1">
    <location>
        <begin position="155"/>
        <end position="179"/>
    </location>
</feature>
<evidence type="ECO:0000313" key="2">
    <source>
        <dbReference type="EMBL" id="KAJ2682198.1"/>
    </source>
</evidence>
<feature type="compositionally biased region" description="Low complexity" evidence="1">
    <location>
        <begin position="101"/>
        <end position="113"/>
    </location>
</feature>
<dbReference type="AlphaFoldDB" id="A0A9W8GE03"/>
<keyword evidence="3" id="KW-1185">Reference proteome</keyword>
<comment type="caution">
    <text evidence="2">The sequence shown here is derived from an EMBL/GenBank/DDBJ whole genome shotgun (WGS) entry which is preliminary data.</text>
</comment>
<accession>A0A9W8GE03</accession>
<evidence type="ECO:0000256" key="1">
    <source>
        <dbReference type="SAM" id="MobiDB-lite"/>
    </source>
</evidence>
<protein>
    <submittedName>
        <fullName evidence="2">Uncharacterized protein</fullName>
    </submittedName>
</protein>
<sequence>MSIFDTWATVAVRGLGASGSEMVYRLQCAGGYCAVCEKCEHRCLVTPNIHNSLSCPHCHEPLVLPLGAHFSCPARQEPQFAITQPFDVERFLAYRTREQSSDSSRSSDGSLQRDGGGSKRGNAEVSCVFVGFMDLVEIGGCAHKLTHCPNCRESSDNLKHGSAGSKEGGFNRLLEQTSPPLLTERSRPRGFWSALVKRCSVIGARSEKRQRQIVRRHVLAVADSRHITWYSVARSRDGDQFGRVAQIGLLGTQFSADSSAAGARIAVSARSGRRFEMDLGSRIIANMWFHILVRSGEIEGGYTAYNGQPQRWTVADGANLHAFNNIADGYSSSGLAGDDDDISEFQFDVGSNIIEPHAAAAAAVELAWLEGSRSGSGSQAAIRLVPI</sequence>
<gene>
    <name evidence="2" type="ORF">IWW39_006091</name>
</gene>
<dbReference type="Proteomes" id="UP001151516">
    <property type="component" value="Unassembled WGS sequence"/>
</dbReference>